<reference evidence="10" key="1">
    <citation type="journal article" date="2021" name="PeerJ">
        <title>Extensive microbial diversity within the chicken gut microbiome revealed by metagenomics and culture.</title>
        <authorList>
            <person name="Gilroy R."/>
            <person name="Ravi A."/>
            <person name="Getino M."/>
            <person name="Pursley I."/>
            <person name="Horton D.L."/>
            <person name="Alikhan N.F."/>
            <person name="Baker D."/>
            <person name="Gharbi K."/>
            <person name="Hall N."/>
            <person name="Watson M."/>
            <person name="Adriaenssens E.M."/>
            <person name="Foster-Nyarko E."/>
            <person name="Jarju S."/>
            <person name="Secka A."/>
            <person name="Antonio M."/>
            <person name="Oren A."/>
            <person name="Chaudhuri R.R."/>
            <person name="La Ragione R."/>
            <person name="Hildebrand F."/>
            <person name="Pallen M.J."/>
        </authorList>
    </citation>
    <scope>NUCLEOTIDE SEQUENCE</scope>
    <source>
        <strain evidence="10">ChiSjej3B21-8574</strain>
    </source>
</reference>
<dbReference type="GO" id="GO:0004750">
    <property type="term" value="F:D-ribulose-phosphate 3-epimerase activity"/>
    <property type="evidence" value="ECO:0007669"/>
    <property type="project" value="UniProtKB-EC"/>
</dbReference>
<comment type="catalytic activity">
    <reaction evidence="1">
        <text>D-ribulose 5-phosphate = D-xylulose 5-phosphate</text>
        <dbReference type="Rhea" id="RHEA:13677"/>
        <dbReference type="ChEBI" id="CHEBI:57737"/>
        <dbReference type="ChEBI" id="CHEBI:58121"/>
        <dbReference type="EC" id="5.1.3.1"/>
    </reaction>
</comment>
<evidence type="ECO:0000256" key="6">
    <source>
        <dbReference type="ARBA" id="ARBA00009541"/>
    </source>
</evidence>
<comment type="similarity">
    <text evidence="6">Belongs to the ribulose-phosphate 3-epimerase family.</text>
</comment>
<dbReference type="NCBIfam" id="NF004076">
    <property type="entry name" value="PRK05581.1-4"/>
    <property type="match status" value="1"/>
</dbReference>
<dbReference type="PANTHER" id="PTHR11749">
    <property type="entry name" value="RIBULOSE-5-PHOSPHATE-3-EPIMERASE"/>
    <property type="match status" value="1"/>
</dbReference>
<dbReference type="Pfam" id="PF00834">
    <property type="entry name" value="Ribul_P_3_epim"/>
    <property type="match status" value="1"/>
</dbReference>
<evidence type="ECO:0000256" key="3">
    <source>
        <dbReference type="ARBA" id="ARBA00001941"/>
    </source>
</evidence>
<comment type="cofactor">
    <cofactor evidence="5">
        <name>Fe(2+)</name>
        <dbReference type="ChEBI" id="CHEBI:29033"/>
    </cofactor>
</comment>
<dbReference type="Proteomes" id="UP000823904">
    <property type="component" value="Unassembled WGS sequence"/>
</dbReference>
<name>A0A9D2TAG4_9FIRM</name>
<gene>
    <name evidence="10" type="ORF">H9754_10870</name>
</gene>
<dbReference type="GO" id="GO:0046872">
    <property type="term" value="F:metal ion binding"/>
    <property type="evidence" value="ECO:0007669"/>
    <property type="project" value="UniProtKB-KW"/>
</dbReference>
<dbReference type="GO" id="GO:0005975">
    <property type="term" value="P:carbohydrate metabolic process"/>
    <property type="evidence" value="ECO:0007669"/>
    <property type="project" value="InterPro"/>
</dbReference>
<evidence type="ECO:0000256" key="7">
    <source>
        <dbReference type="ARBA" id="ARBA00013188"/>
    </source>
</evidence>
<dbReference type="AlphaFoldDB" id="A0A9D2TAG4"/>
<keyword evidence="8" id="KW-0479">Metal-binding</keyword>
<dbReference type="Gene3D" id="3.20.20.70">
    <property type="entry name" value="Aldolase class I"/>
    <property type="match status" value="1"/>
</dbReference>
<comment type="cofactor">
    <cofactor evidence="2">
        <name>Mn(2+)</name>
        <dbReference type="ChEBI" id="CHEBI:29035"/>
    </cofactor>
</comment>
<organism evidence="10 11">
    <name type="scientific">Candidatus Anaerostipes avistercoris</name>
    <dbReference type="NCBI Taxonomy" id="2838462"/>
    <lineage>
        <taxon>Bacteria</taxon>
        <taxon>Bacillati</taxon>
        <taxon>Bacillota</taxon>
        <taxon>Clostridia</taxon>
        <taxon>Lachnospirales</taxon>
        <taxon>Lachnospiraceae</taxon>
        <taxon>Anaerostipes</taxon>
    </lineage>
</organism>
<evidence type="ECO:0000313" key="10">
    <source>
        <dbReference type="EMBL" id="HJC51045.1"/>
    </source>
</evidence>
<evidence type="ECO:0000256" key="4">
    <source>
        <dbReference type="ARBA" id="ARBA00001947"/>
    </source>
</evidence>
<protein>
    <recommendedName>
        <fullName evidence="7">ribulose-phosphate 3-epimerase</fullName>
        <ecNumber evidence="7">5.1.3.1</ecNumber>
    </recommendedName>
</protein>
<sequence>MIINPSLLNANTYRIKEQLDQLKKGNITHLHIDIADGHLVPVMSFGANTVRDLKKETDLVLDCHMMVEKPEEKIPAIIEAGADIITVHAEATAHIYKVMQKIQGAGRKAGVALNPGTPISMIEEILPFADLILCMTSNPGMAGETFINSVTKKIEILNEIRKNKGYRYLIEADGSINEENISFCRKAGADLIVSGRFIFDGKIEEQLWRLRMAGEAK</sequence>
<dbReference type="FunFam" id="3.20.20.70:FF:000004">
    <property type="entry name" value="Ribulose-phosphate 3-epimerase"/>
    <property type="match status" value="1"/>
</dbReference>
<evidence type="ECO:0000313" key="11">
    <source>
        <dbReference type="Proteomes" id="UP000823904"/>
    </source>
</evidence>
<evidence type="ECO:0000256" key="1">
    <source>
        <dbReference type="ARBA" id="ARBA00001782"/>
    </source>
</evidence>
<proteinExistence type="inferred from homology"/>
<reference evidence="10" key="2">
    <citation type="submission" date="2021-04" db="EMBL/GenBank/DDBJ databases">
        <authorList>
            <person name="Gilroy R."/>
        </authorList>
    </citation>
    <scope>NUCLEOTIDE SEQUENCE</scope>
    <source>
        <strain evidence="10">ChiSjej3B21-8574</strain>
    </source>
</reference>
<comment type="cofactor">
    <cofactor evidence="4">
        <name>Zn(2+)</name>
        <dbReference type="ChEBI" id="CHEBI:29105"/>
    </cofactor>
</comment>
<dbReference type="GO" id="GO:0005737">
    <property type="term" value="C:cytoplasm"/>
    <property type="evidence" value="ECO:0007669"/>
    <property type="project" value="UniProtKB-ARBA"/>
</dbReference>
<comment type="caution">
    <text evidence="10">The sequence shown here is derived from an EMBL/GenBank/DDBJ whole genome shotgun (WGS) entry which is preliminary data.</text>
</comment>
<dbReference type="EMBL" id="DWWD01000042">
    <property type="protein sequence ID" value="HJC51045.1"/>
    <property type="molecule type" value="Genomic_DNA"/>
</dbReference>
<dbReference type="CDD" id="cd00429">
    <property type="entry name" value="RPE"/>
    <property type="match status" value="1"/>
</dbReference>
<dbReference type="EC" id="5.1.3.1" evidence="7"/>
<evidence type="ECO:0000256" key="9">
    <source>
        <dbReference type="ARBA" id="ARBA00023235"/>
    </source>
</evidence>
<keyword evidence="9" id="KW-0413">Isomerase</keyword>
<dbReference type="SUPFAM" id="SSF51366">
    <property type="entry name" value="Ribulose-phoshate binding barrel"/>
    <property type="match status" value="1"/>
</dbReference>
<dbReference type="InterPro" id="IPR011060">
    <property type="entry name" value="RibuloseP-bd_barrel"/>
</dbReference>
<comment type="cofactor">
    <cofactor evidence="3">
        <name>Co(2+)</name>
        <dbReference type="ChEBI" id="CHEBI:48828"/>
    </cofactor>
</comment>
<accession>A0A9D2TAG4</accession>
<dbReference type="InterPro" id="IPR000056">
    <property type="entry name" value="Ribul_P_3_epim-like"/>
</dbReference>
<evidence type="ECO:0000256" key="2">
    <source>
        <dbReference type="ARBA" id="ARBA00001936"/>
    </source>
</evidence>
<evidence type="ECO:0000256" key="8">
    <source>
        <dbReference type="ARBA" id="ARBA00022723"/>
    </source>
</evidence>
<evidence type="ECO:0000256" key="5">
    <source>
        <dbReference type="ARBA" id="ARBA00001954"/>
    </source>
</evidence>
<dbReference type="InterPro" id="IPR013785">
    <property type="entry name" value="Aldolase_TIM"/>
</dbReference>